<evidence type="ECO:0000313" key="2">
    <source>
        <dbReference type="Proteomes" id="UP000078396"/>
    </source>
</evidence>
<dbReference type="EMBL" id="LWCS01000020">
    <property type="protein sequence ID" value="OAN38934.1"/>
    <property type="molecule type" value="Genomic_DNA"/>
</dbReference>
<dbReference type="Proteomes" id="UP000078396">
    <property type="component" value="Unassembled WGS sequence"/>
</dbReference>
<organism evidence="1 2">
    <name type="scientific">Mycolicibacterium iranicum</name>
    <name type="common">Mycobacterium iranicum</name>
    <dbReference type="NCBI Taxonomy" id="912594"/>
    <lineage>
        <taxon>Bacteria</taxon>
        <taxon>Bacillati</taxon>
        <taxon>Actinomycetota</taxon>
        <taxon>Actinomycetes</taxon>
        <taxon>Mycobacteriales</taxon>
        <taxon>Mycobacteriaceae</taxon>
        <taxon>Mycolicibacterium</taxon>
    </lineage>
</organism>
<dbReference type="InterPro" id="IPR012659">
    <property type="entry name" value="CHP02444"/>
</dbReference>
<dbReference type="Pfam" id="PF09523">
    <property type="entry name" value="DUF2390"/>
    <property type="match status" value="1"/>
</dbReference>
<dbReference type="RefSeq" id="WP_064281583.1">
    <property type="nucleotide sequence ID" value="NZ_LWCS01000020.1"/>
</dbReference>
<comment type="caution">
    <text evidence="1">The sequence shown here is derived from an EMBL/GenBank/DDBJ whole genome shotgun (WGS) entry which is preliminary data.</text>
</comment>
<gene>
    <name evidence="1" type="ORF">A4X20_19340</name>
</gene>
<evidence type="ECO:0008006" key="3">
    <source>
        <dbReference type="Google" id="ProtNLM"/>
    </source>
</evidence>
<protein>
    <recommendedName>
        <fullName evidence="3">TIGR02444 family protein</fullName>
    </recommendedName>
</protein>
<accession>A0A178LX14</accession>
<name>A0A178LX14_MYCIR</name>
<dbReference type="NCBIfam" id="TIGR02444">
    <property type="entry name" value="TIGR02444 family protein"/>
    <property type="match status" value="1"/>
</dbReference>
<reference evidence="1 2" key="1">
    <citation type="submission" date="2016-04" db="EMBL/GenBank/DDBJ databases">
        <title>Draft Genome Sequences of Staphylococcus capitis Strain H36, S. capitis Strain H65, S. cohnii Strain H62, S. hominis Strain H69, Mycobacterium iranicum Strain H39, Plantibacter sp. Strain H53, Pseudomonas oryzihabitans Strain H72, and Microbacterium sp. Strain H83, isolated from residential settings.</title>
        <authorList>
            <person name="Lymperopoulou D."/>
            <person name="Adams R.I."/>
            <person name="Lindow S."/>
            <person name="Coil D.A."/>
            <person name="Jospin G."/>
            <person name="Eisen J.A."/>
        </authorList>
    </citation>
    <scope>NUCLEOTIDE SEQUENCE [LARGE SCALE GENOMIC DNA]</scope>
    <source>
        <strain evidence="1 2">H39</strain>
    </source>
</reference>
<proteinExistence type="predicted"/>
<dbReference type="OrthoDB" id="8690258at2"/>
<dbReference type="AlphaFoldDB" id="A0A178LX14"/>
<evidence type="ECO:0000313" key="1">
    <source>
        <dbReference type="EMBL" id="OAN38934.1"/>
    </source>
</evidence>
<sequence length="176" mass="18923">MTSQESEFRQFALSVYAVDGVSSAALLLQDGTDSDVNVLLLAAYIGAVRGRAFRAQDLVAARRRTQRWNREVVRPLRDIRTRLKTGPAPAPNSATDDLREQVKALELAAELIEINELSLMPIDFEAPAATGKPADRAAEAMRSVVTVSAGRSPTPSENRAVATIAAAAGQFSEESE</sequence>